<evidence type="ECO:0000313" key="2">
    <source>
        <dbReference type="Proteomes" id="UP001295684"/>
    </source>
</evidence>
<name>A0AAD1XYB3_EUPCR</name>
<gene>
    <name evidence="1" type="ORF">ECRASSUSDP1_LOCUS22734</name>
</gene>
<reference evidence="1" key="1">
    <citation type="submission" date="2023-07" db="EMBL/GenBank/DDBJ databases">
        <authorList>
            <consortium name="AG Swart"/>
            <person name="Singh M."/>
            <person name="Singh A."/>
            <person name="Seah K."/>
            <person name="Emmerich C."/>
        </authorList>
    </citation>
    <scope>NUCLEOTIDE SEQUENCE</scope>
    <source>
        <strain evidence="1">DP1</strain>
    </source>
</reference>
<dbReference type="AlphaFoldDB" id="A0AAD1XYB3"/>
<protein>
    <submittedName>
        <fullName evidence="1">Uncharacterized protein</fullName>
    </submittedName>
</protein>
<organism evidence="1 2">
    <name type="scientific">Euplotes crassus</name>
    <dbReference type="NCBI Taxonomy" id="5936"/>
    <lineage>
        <taxon>Eukaryota</taxon>
        <taxon>Sar</taxon>
        <taxon>Alveolata</taxon>
        <taxon>Ciliophora</taxon>
        <taxon>Intramacronucleata</taxon>
        <taxon>Spirotrichea</taxon>
        <taxon>Hypotrichia</taxon>
        <taxon>Euplotida</taxon>
        <taxon>Euplotidae</taxon>
        <taxon>Moneuplotes</taxon>
    </lineage>
</organism>
<dbReference type="EMBL" id="CAMPGE010023329">
    <property type="protein sequence ID" value="CAI2381282.1"/>
    <property type="molecule type" value="Genomic_DNA"/>
</dbReference>
<keyword evidence="2" id="KW-1185">Reference proteome</keyword>
<dbReference type="Proteomes" id="UP001295684">
    <property type="component" value="Unassembled WGS sequence"/>
</dbReference>
<proteinExistence type="predicted"/>
<comment type="caution">
    <text evidence="1">The sequence shown here is derived from an EMBL/GenBank/DDBJ whole genome shotgun (WGS) entry which is preliminary data.</text>
</comment>
<accession>A0AAD1XYB3</accession>
<sequence length="61" mass="6806">MSHLFGRESSIHAKASFTVQIDSSSSPGYPSLYTVYSKVSIKIAEKLEIIRKMIKSVNENT</sequence>
<evidence type="ECO:0000313" key="1">
    <source>
        <dbReference type="EMBL" id="CAI2381282.1"/>
    </source>
</evidence>